<organism evidence="1 2">
    <name type="scientific">Aeromonas phage LAh10</name>
    <dbReference type="NCBI Taxonomy" id="2591025"/>
    <lineage>
        <taxon>Viruses</taxon>
        <taxon>Duplodnaviria</taxon>
        <taxon>Heunggongvirae</taxon>
        <taxon>Uroviricota</taxon>
        <taxon>Caudoviricetes</taxon>
        <taxon>Chimalliviridae</taxon>
        <taxon>Ludhianavirus</taxon>
        <taxon>Ludhianavirus LAh10</taxon>
    </lineage>
</organism>
<name>A0A514A1H5_9CAUD</name>
<accession>A0A514A1H5</accession>
<keyword evidence="2" id="KW-1185">Reference proteome</keyword>
<sequence length="224" mass="24949">MSNRYQFATLSSKSKFLGVVMSLGELALVQEVALTAKSPAETGYDRLGFIKTRYPEVQVIEGEGKETVIIDIANDEIMAKFSDLNSDFGGFLGITNIELLTDRLRNMDRTRSKASTVAANEMVFHGKFKPFRNAAPSAPHDDALRIFKEMNAHLGPKIQFGVYAYDMPGFKEPVMFYVGSKQARLKGHLNMAQWRDVTDEEGLKLFNTLRAPLASIGRTAMVKS</sequence>
<gene>
    <name evidence="1" type="ORF">LAh10_99</name>
</gene>
<protein>
    <submittedName>
        <fullName evidence="1">Uncharacterized protein</fullName>
    </submittedName>
</protein>
<evidence type="ECO:0000313" key="1">
    <source>
        <dbReference type="EMBL" id="QDH47131.1"/>
    </source>
</evidence>
<reference evidence="1 2" key="1">
    <citation type="submission" date="2019-04" db="EMBL/GenBank/DDBJ databases">
        <title>Novel bacteriophages capable of disrupting biofilms from clinical strains of Aeromonas hydrophila with intrinsic antibiotic resistance.</title>
        <authorList>
            <person name="Kabwe M."/>
            <person name="Brown T.L."/>
            <person name="Speirs L."/>
            <person name="Ku H."/>
            <person name="Leach M."/>
            <person name="Chan H.T."/>
            <person name="Petrovski S."/>
            <person name="Lock P."/>
            <person name="Tucci J."/>
        </authorList>
    </citation>
    <scope>NUCLEOTIDE SEQUENCE [LARGE SCALE GENOMIC DNA]</scope>
</reference>
<proteinExistence type="predicted"/>
<evidence type="ECO:0000313" key="2">
    <source>
        <dbReference type="Proteomes" id="UP000318420"/>
    </source>
</evidence>
<dbReference type="Proteomes" id="UP000318420">
    <property type="component" value="Segment"/>
</dbReference>
<dbReference type="EMBL" id="MK838116">
    <property type="protein sequence ID" value="QDH47131.1"/>
    <property type="molecule type" value="Genomic_DNA"/>
</dbReference>